<organism evidence="1 2">
    <name type="scientific">Basidiobolus ranarum</name>
    <dbReference type="NCBI Taxonomy" id="34480"/>
    <lineage>
        <taxon>Eukaryota</taxon>
        <taxon>Fungi</taxon>
        <taxon>Fungi incertae sedis</taxon>
        <taxon>Zoopagomycota</taxon>
        <taxon>Entomophthoromycotina</taxon>
        <taxon>Basidiobolomycetes</taxon>
        <taxon>Basidiobolales</taxon>
        <taxon>Basidiobolaceae</taxon>
        <taxon>Basidiobolus</taxon>
    </lineage>
</organism>
<evidence type="ECO:0000313" key="2">
    <source>
        <dbReference type="Proteomes" id="UP001479436"/>
    </source>
</evidence>
<accession>A0ABR2X580</accession>
<dbReference type="Proteomes" id="UP001479436">
    <property type="component" value="Unassembled WGS sequence"/>
</dbReference>
<comment type="caution">
    <text evidence="1">The sequence shown here is derived from an EMBL/GenBank/DDBJ whole genome shotgun (WGS) entry which is preliminary data.</text>
</comment>
<reference evidence="1 2" key="1">
    <citation type="submission" date="2023-04" db="EMBL/GenBank/DDBJ databases">
        <title>Genome of Basidiobolus ranarum AG-B5.</title>
        <authorList>
            <person name="Stajich J.E."/>
            <person name="Carter-House D."/>
            <person name="Gryganskyi A."/>
        </authorList>
    </citation>
    <scope>NUCLEOTIDE SEQUENCE [LARGE SCALE GENOMIC DNA]</scope>
    <source>
        <strain evidence="1 2">AG-B5</strain>
    </source>
</reference>
<sequence length="100" mass="11238">MVNGQFMCSRFFHQSKGLFMRLEPLILSTLTIQNSVTTQELREVCRSVEKVDKEIDKAILLLEKEKLITRVSEPTVKNTSNYVGPGGLSAEQASFISAME</sequence>
<protein>
    <submittedName>
        <fullName evidence="1">Uncharacterized protein</fullName>
    </submittedName>
</protein>
<dbReference type="EMBL" id="JASJQH010000001">
    <property type="protein sequence ID" value="KAK9768931.1"/>
    <property type="molecule type" value="Genomic_DNA"/>
</dbReference>
<proteinExistence type="predicted"/>
<evidence type="ECO:0000313" key="1">
    <source>
        <dbReference type="EMBL" id="KAK9768931.1"/>
    </source>
</evidence>
<name>A0ABR2X580_9FUNG</name>
<keyword evidence="2" id="KW-1185">Reference proteome</keyword>
<gene>
    <name evidence="1" type="ORF">K7432_000058</name>
</gene>